<reference evidence="2 3" key="2">
    <citation type="submission" date="2019-01" db="EMBL/GenBank/DDBJ databases">
        <title>A chromosome length genome reference of the Java medaka (oryzias javanicus).</title>
        <authorList>
            <person name="Herpin A."/>
            <person name="Takehana Y."/>
            <person name="Naruse K."/>
            <person name="Ansai S."/>
            <person name="Kawaguchi M."/>
        </authorList>
    </citation>
    <scope>NUCLEOTIDE SEQUENCE [LARGE SCALE GENOMIC DNA]</scope>
    <source>
        <strain evidence="2">RS831</strain>
        <tissue evidence="2">Whole body</tissue>
    </source>
</reference>
<dbReference type="AlphaFoldDB" id="A0A437CLS2"/>
<name>A0A437CLS2_ORYJA</name>
<proteinExistence type="predicted"/>
<dbReference type="EMBL" id="CM012450">
    <property type="protein sequence ID" value="RVE63517.1"/>
    <property type="molecule type" value="Genomic_DNA"/>
</dbReference>
<evidence type="ECO:0000256" key="1">
    <source>
        <dbReference type="SAM" id="MobiDB-lite"/>
    </source>
</evidence>
<feature type="region of interest" description="Disordered" evidence="1">
    <location>
        <begin position="43"/>
        <end position="133"/>
    </location>
</feature>
<organism evidence="2 3">
    <name type="scientific">Oryzias javanicus</name>
    <name type="common">Javanese ricefish</name>
    <name type="synonym">Aplocheilus javanicus</name>
    <dbReference type="NCBI Taxonomy" id="123683"/>
    <lineage>
        <taxon>Eukaryota</taxon>
        <taxon>Metazoa</taxon>
        <taxon>Chordata</taxon>
        <taxon>Craniata</taxon>
        <taxon>Vertebrata</taxon>
        <taxon>Euteleostomi</taxon>
        <taxon>Actinopterygii</taxon>
        <taxon>Neopterygii</taxon>
        <taxon>Teleostei</taxon>
        <taxon>Neoteleostei</taxon>
        <taxon>Acanthomorphata</taxon>
        <taxon>Ovalentaria</taxon>
        <taxon>Atherinomorphae</taxon>
        <taxon>Beloniformes</taxon>
        <taxon>Adrianichthyidae</taxon>
        <taxon>Oryziinae</taxon>
        <taxon>Oryzias</taxon>
    </lineage>
</organism>
<evidence type="ECO:0000313" key="2">
    <source>
        <dbReference type="EMBL" id="RVE63517.1"/>
    </source>
</evidence>
<accession>A0A437CLS2</accession>
<reference evidence="2 3" key="1">
    <citation type="submission" date="2018-11" db="EMBL/GenBank/DDBJ databases">
        <authorList>
            <person name="Lopez-Roques C."/>
            <person name="Donnadieu C."/>
            <person name="Bouchez O."/>
            <person name="Klopp C."/>
            <person name="Cabau C."/>
            <person name="Zahm M."/>
        </authorList>
    </citation>
    <scope>NUCLEOTIDE SEQUENCE [LARGE SCALE GENOMIC DNA]</scope>
    <source>
        <strain evidence="2">RS831</strain>
        <tissue evidence="2">Whole body</tissue>
    </source>
</reference>
<feature type="compositionally biased region" description="Polar residues" evidence="1">
    <location>
        <begin position="106"/>
        <end position="127"/>
    </location>
</feature>
<protein>
    <submittedName>
        <fullName evidence="2">Uncharacterized protein</fullName>
    </submittedName>
</protein>
<keyword evidence="3" id="KW-1185">Reference proteome</keyword>
<dbReference type="Proteomes" id="UP000283210">
    <property type="component" value="Chromosome 14"/>
</dbReference>
<sequence length="150" mass="16814">MNTVVSVDLAQIMPWLYRQSKLMCDCPSHTVDRCRRRRQKRWWEQLDSASGGSEKPPAKRPRPDSAAPKPDLPPPVLQQPVDRVQPALPEPPPTETTPSFEDLEDSQSSQRPHYSDPGSQSCLSLQQHRADQEKSVCVQSSTAALILQSC</sequence>
<evidence type="ECO:0000313" key="3">
    <source>
        <dbReference type="Proteomes" id="UP000283210"/>
    </source>
</evidence>
<gene>
    <name evidence="2" type="ORF">OJAV_G00137100</name>
</gene>